<keyword evidence="3" id="KW-0812">Transmembrane</keyword>
<name>A0A7W5BDL8_9BURK</name>
<feature type="repeat" description="TPR" evidence="1">
    <location>
        <begin position="510"/>
        <end position="543"/>
    </location>
</feature>
<dbReference type="EMBL" id="JACHXD010000014">
    <property type="protein sequence ID" value="MBB3121229.1"/>
    <property type="molecule type" value="Genomic_DNA"/>
</dbReference>
<keyword evidence="3" id="KW-1133">Transmembrane helix</keyword>
<keyword evidence="3" id="KW-0472">Membrane</keyword>
<keyword evidence="1" id="KW-0802">TPR repeat</keyword>
<dbReference type="Pfam" id="PF14559">
    <property type="entry name" value="TPR_19"/>
    <property type="match status" value="2"/>
</dbReference>
<dbReference type="PROSITE" id="PS50005">
    <property type="entry name" value="TPR"/>
    <property type="match status" value="1"/>
</dbReference>
<dbReference type="AlphaFoldDB" id="A0A7W5BDL8"/>
<feature type="compositionally biased region" description="Low complexity" evidence="2">
    <location>
        <begin position="361"/>
        <end position="389"/>
    </location>
</feature>
<proteinExistence type="predicted"/>
<dbReference type="RefSeq" id="WP_183442953.1">
    <property type="nucleotide sequence ID" value="NZ_JACHXD010000014.1"/>
</dbReference>
<feature type="region of interest" description="Disordered" evidence="2">
    <location>
        <begin position="291"/>
        <end position="339"/>
    </location>
</feature>
<gene>
    <name evidence="4" type="ORF">FHS03_004305</name>
</gene>
<dbReference type="SUPFAM" id="SSF48452">
    <property type="entry name" value="TPR-like"/>
    <property type="match status" value="1"/>
</dbReference>
<organism evidence="4 5">
    <name type="scientific">Pseudoduganella violacea</name>
    <dbReference type="NCBI Taxonomy" id="1715466"/>
    <lineage>
        <taxon>Bacteria</taxon>
        <taxon>Pseudomonadati</taxon>
        <taxon>Pseudomonadota</taxon>
        <taxon>Betaproteobacteria</taxon>
        <taxon>Burkholderiales</taxon>
        <taxon>Oxalobacteraceae</taxon>
        <taxon>Telluria group</taxon>
        <taxon>Pseudoduganella</taxon>
    </lineage>
</organism>
<feature type="transmembrane region" description="Helical" evidence="3">
    <location>
        <begin position="232"/>
        <end position="253"/>
    </location>
</feature>
<evidence type="ECO:0000256" key="3">
    <source>
        <dbReference type="SAM" id="Phobius"/>
    </source>
</evidence>
<protein>
    <submittedName>
        <fullName evidence="4">Tfp pilus assembly protein PilF</fullName>
    </submittedName>
</protein>
<evidence type="ECO:0000313" key="4">
    <source>
        <dbReference type="EMBL" id="MBB3121229.1"/>
    </source>
</evidence>
<reference evidence="4 5" key="1">
    <citation type="submission" date="2020-08" db="EMBL/GenBank/DDBJ databases">
        <title>Genomic Encyclopedia of Type Strains, Phase III (KMG-III): the genomes of soil and plant-associated and newly described type strains.</title>
        <authorList>
            <person name="Whitman W."/>
        </authorList>
    </citation>
    <scope>NUCLEOTIDE SEQUENCE [LARGE SCALE GENOMIC DNA]</scope>
    <source>
        <strain evidence="4 5">CECT 8897</strain>
    </source>
</reference>
<evidence type="ECO:0000256" key="2">
    <source>
        <dbReference type="SAM" id="MobiDB-lite"/>
    </source>
</evidence>
<feature type="compositionally biased region" description="Low complexity" evidence="2">
    <location>
        <begin position="291"/>
        <end position="322"/>
    </location>
</feature>
<feature type="compositionally biased region" description="Low complexity" evidence="2">
    <location>
        <begin position="63"/>
        <end position="78"/>
    </location>
</feature>
<feature type="region of interest" description="Disordered" evidence="2">
    <location>
        <begin position="138"/>
        <end position="161"/>
    </location>
</feature>
<feature type="region of interest" description="Disordered" evidence="2">
    <location>
        <begin position="114"/>
        <end position="133"/>
    </location>
</feature>
<keyword evidence="5" id="KW-1185">Reference proteome</keyword>
<feature type="compositionally biased region" description="Basic and acidic residues" evidence="2">
    <location>
        <begin position="1"/>
        <end position="11"/>
    </location>
</feature>
<dbReference type="InterPro" id="IPR011990">
    <property type="entry name" value="TPR-like_helical_dom_sf"/>
</dbReference>
<evidence type="ECO:0000313" key="5">
    <source>
        <dbReference type="Proteomes" id="UP000541535"/>
    </source>
</evidence>
<dbReference type="Gene3D" id="1.25.40.10">
    <property type="entry name" value="Tetratricopeptide repeat domain"/>
    <property type="match status" value="2"/>
</dbReference>
<feature type="compositionally biased region" description="Low complexity" evidence="2">
    <location>
        <begin position="194"/>
        <end position="211"/>
    </location>
</feature>
<dbReference type="SMART" id="SM00028">
    <property type="entry name" value="TPR"/>
    <property type="match status" value="4"/>
</dbReference>
<evidence type="ECO:0000256" key="1">
    <source>
        <dbReference type="PROSITE-ProRule" id="PRU00339"/>
    </source>
</evidence>
<sequence>MQALKKAERAKQSNLPDEELERPSEAFDDILALEPQNPSAPTAGGLELSLEPLDAPAYTPHGAAAQDAVAAATGPASGPAGGIEPSLAPLDFAPAGSGEIPLVPATEAIHDPVPPQARQEAARPRPAPVQRGAHAPAFDAGASLGAPSQSTPAYSGDTTGAANATNTAGTAGAARAGNSAAQGGTRAAATPRTQAGQQSAYAASGRAGAQQTRASGPRGKDKTAGRIDPAHLRLGILGGILALILIVFGLMYWRALTARPGAALPMVAMPGQGGVPQAAVVVPVPPAGDAGAVSAPGADSTAPAGAPAQPSAPANAAAQPAPVEQRMSPEEAQAAIRAATEREAAELAARLARERVEARRQAQGLAPAPAGGNPSQPAAPATAQSGAGALTPMADSGELRIVRNSAAQQVPPAIQAAYQSFQAGDMAGAGQQYAQALQQDPNNRDALLGSAAVALREQRPAQASAAYLRLLELDPNDGEALAGLSSLRGGDAGQAESRLKAILQRTPESAPVHFALGNLYARQARWPEAQQAFFRAYTGSPSNPDYAFNLAIGLDRLNQGKLAASYYERALALAQSTRASFDQAAVRRRLQELSAAAR</sequence>
<dbReference type="PANTHER" id="PTHR12558:SF33">
    <property type="entry name" value="BLL7664 PROTEIN"/>
    <property type="match status" value="1"/>
</dbReference>
<dbReference type="Proteomes" id="UP000541535">
    <property type="component" value="Unassembled WGS sequence"/>
</dbReference>
<feature type="region of interest" description="Disordered" evidence="2">
    <location>
        <begin position="358"/>
        <end position="391"/>
    </location>
</feature>
<feature type="compositionally biased region" description="Low complexity" evidence="2">
    <location>
        <begin position="173"/>
        <end position="184"/>
    </location>
</feature>
<feature type="region of interest" description="Disordered" evidence="2">
    <location>
        <begin position="1"/>
        <end position="83"/>
    </location>
</feature>
<feature type="region of interest" description="Disordered" evidence="2">
    <location>
        <begin position="173"/>
        <end position="224"/>
    </location>
</feature>
<comment type="caution">
    <text evidence="4">The sequence shown here is derived from an EMBL/GenBank/DDBJ whole genome shotgun (WGS) entry which is preliminary data.</text>
</comment>
<dbReference type="PANTHER" id="PTHR12558">
    <property type="entry name" value="CELL DIVISION CYCLE 16,23,27"/>
    <property type="match status" value="1"/>
</dbReference>
<accession>A0A7W5BDL8</accession>
<dbReference type="InterPro" id="IPR019734">
    <property type="entry name" value="TPR_rpt"/>
</dbReference>